<dbReference type="PANTHER" id="PTHR43228">
    <property type="entry name" value="TWO-COMPONENT RESPONSE REGULATOR"/>
    <property type="match status" value="1"/>
</dbReference>
<dbReference type="Pfam" id="PF00072">
    <property type="entry name" value="Response_reg"/>
    <property type="match status" value="1"/>
</dbReference>
<dbReference type="PROSITE" id="PS50110">
    <property type="entry name" value="RESPONSE_REGULATORY"/>
    <property type="match status" value="1"/>
</dbReference>
<dbReference type="Gene3D" id="3.40.50.2300">
    <property type="match status" value="1"/>
</dbReference>
<dbReference type="InterPro" id="IPR001789">
    <property type="entry name" value="Sig_transdc_resp-reg_receiver"/>
</dbReference>
<gene>
    <name evidence="2" type="ORF">MNBD_GAMMA20-1981</name>
</gene>
<dbReference type="SUPFAM" id="SSF48452">
    <property type="entry name" value="TPR-like"/>
    <property type="match status" value="1"/>
</dbReference>
<dbReference type="SMART" id="SM00448">
    <property type="entry name" value="REC"/>
    <property type="match status" value="1"/>
</dbReference>
<dbReference type="PANTHER" id="PTHR43228:SF1">
    <property type="entry name" value="TWO-COMPONENT RESPONSE REGULATOR ARR22"/>
    <property type="match status" value="1"/>
</dbReference>
<dbReference type="Pfam" id="PF13432">
    <property type="entry name" value="TPR_16"/>
    <property type="match status" value="1"/>
</dbReference>
<dbReference type="SUPFAM" id="SSF52172">
    <property type="entry name" value="CheY-like"/>
    <property type="match status" value="1"/>
</dbReference>
<evidence type="ECO:0000259" key="1">
    <source>
        <dbReference type="PROSITE" id="PS50110"/>
    </source>
</evidence>
<dbReference type="AlphaFoldDB" id="A0A3B0ZRV3"/>
<evidence type="ECO:0000313" key="2">
    <source>
        <dbReference type="EMBL" id="VAW94431.1"/>
    </source>
</evidence>
<feature type="non-terminal residue" evidence="2">
    <location>
        <position position="358"/>
    </location>
</feature>
<dbReference type="InterPro" id="IPR019734">
    <property type="entry name" value="TPR_rpt"/>
</dbReference>
<dbReference type="InterPro" id="IPR011990">
    <property type="entry name" value="TPR-like_helical_dom_sf"/>
</dbReference>
<dbReference type="GO" id="GO:0000160">
    <property type="term" value="P:phosphorelay signal transduction system"/>
    <property type="evidence" value="ECO:0007669"/>
    <property type="project" value="InterPro"/>
</dbReference>
<sequence>MKSPKLWSLQGKSILVVDDFPGMRSMMRGMLSAYGADDITDTSNGEEAIKRMHDKSFDIVLCDYNLGEGKDGQQVLEEAKEDNLLPYSSIFIMTTAENSMEMVMGAAEYQPDDYLSKPFTKQVLQTRLKRLLARKSSLRKIARAMQRKDYSHALSLCEKQLALQPGNRFELLRLKGELSIKAQRFDAAAAAFAEVMSERELPWAKLGYGEALYHRKRYEEAKTTFKELIKASPNYVFAHDWLARVYEKLEEPEMAQEILTEATEKSPKAVLRQRALAEISHQNEDLDSAEEAYRRVMRLGKNSCYKSPTDYASLSRVYLQKGNNGEAMKTLALMKKEFHRGKSGDRLHAIILEIMLYR</sequence>
<dbReference type="CDD" id="cd17589">
    <property type="entry name" value="REC_TPR"/>
    <property type="match status" value="1"/>
</dbReference>
<protein>
    <submittedName>
        <fullName evidence="2">Chemotaxis regulator - transmits chemoreceptor signals to flagellar motor components CheY</fullName>
    </submittedName>
</protein>
<feature type="domain" description="Response regulatory" evidence="1">
    <location>
        <begin position="13"/>
        <end position="132"/>
    </location>
</feature>
<dbReference type="PROSITE" id="PS50005">
    <property type="entry name" value="TPR"/>
    <property type="match status" value="1"/>
</dbReference>
<keyword evidence="2" id="KW-0675">Receptor</keyword>
<dbReference type="SMART" id="SM00028">
    <property type="entry name" value="TPR"/>
    <property type="match status" value="4"/>
</dbReference>
<dbReference type="InterPro" id="IPR011006">
    <property type="entry name" value="CheY-like_superfamily"/>
</dbReference>
<dbReference type="Gene3D" id="1.25.40.10">
    <property type="entry name" value="Tetratricopeptide repeat domain"/>
    <property type="match status" value="1"/>
</dbReference>
<organism evidence="2">
    <name type="scientific">hydrothermal vent metagenome</name>
    <dbReference type="NCBI Taxonomy" id="652676"/>
    <lineage>
        <taxon>unclassified sequences</taxon>
        <taxon>metagenomes</taxon>
        <taxon>ecological metagenomes</taxon>
    </lineage>
</organism>
<dbReference type="Pfam" id="PF14559">
    <property type="entry name" value="TPR_19"/>
    <property type="match status" value="1"/>
</dbReference>
<name>A0A3B0ZRV3_9ZZZZ</name>
<keyword evidence="2" id="KW-0282">Flagellum</keyword>
<proteinExistence type="predicted"/>
<keyword evidence="2" id="KW-0969">Cilium</keyword>
<dbReference type="EMBL" id="UOFU01000049">
    <property type="protein sequence ID" value="VAW94431.1"/>
    <property type="molecule type" value="Genomic_DNA"/>
</dbReference>
<reference evidence="2" key="1">
    <citation type="submission" date="2018-06" db="EMBL/GenBank/DDBJ databases">
        <authorList>
            <person name="Zhirakovskaya E."/>
        </authorList>
    </citation>
    <scope>NUCLEOTIDE SEQUENCE</scope>
</reference>
<dbReference type="InterPro" id="IPR052048">
    <property type="entry name" value="ST_Response_Regulator"/>
</dbReference>
<accession>A0A3B0ZRV3</accession>
<keyword evidence="2" id="KW-0966">Cell projection</keyword>